<proteinExistence type="inferred from homology"/>
<comment type="caution">
    <text evidence="14">The sequence shown here is derived from an EMBL/GenBank/DDBJ whole genome shotgun (WGS) entry which is preliminary data.</text>
</comment>
<dbReference type="Proteomes" id="UP000178249">
    <property type="component" value="Unassembled WGS sequence"/>
</dbReference>
<feature type="binding site" evidence="10">
    <location>
        <begin position="24"/>
        <end position="29"/>
    </location>
    <ligand>
        <name>substrate</name>
    </ligand>
</feature>
<dbReference type="GO" id="GO:0005524">
    <property type="term" value="F:ATP binding"/>
    <property type="evidence" value="ECO:0007669"/>
    <property type="project" value="UniProtKB-UniRule"/>
</dbReference>
<keyword evidence="8 10" id="KW-0460">Magnesium</keyword>
<name>A0A1F6C679_9BACT</name>
<comment type="similarity">
    <text evidence="3 10 13">Belongs to the IPP transferase family.</text>
</comment>
<dbReference type="PANTHER" id="PTHR11088:SF60">
    <property type="entry name" value="TRNA DIMETHYLALLYLTRANSFERASE"/>
    <property type="match status" value="1"/>
</dbReference>
<gene>
    <name evidence="10" type="primary">miaA</name>
    <name evidence="14" type="ORF">A2841_00680</name>
</gene>
<comment type="function">
    <text evidence="2 10 12">Catalyzes the transfer of a dimethylallyl group onto the adenine at position 37 in tRNAs that read codons beginning with uridine, leading to the formation of N6-(dimethylallyl)adenosine (i(6)A).</text>
</comment>
<evidence type="ECO:0000313" key="15">
    <source>
        <dbReference type="Proteomes" id="UP000178249"/>
    </source>
</evidence>
<dbReference type="Pfam" id="PF01715">
    <property type="entry name" value="IPPT"/>
    <property type="match status" value="1"/>
</dbReference>
<sequence>MTKSLPRVATPTSLPKVVVIIGPTAAGKTALSVEIAKKLGGEVVSADSRQVYRGLDIGSGKITKKEMRGVPHHLLDVANPNTTFSAAEYVRLGRRAIQGIALRGRVPLIVGGTGFYIDALLGRVQLAEVAPDPALRLWLSAFSVKELNAQLKKLDPQRAKKIDTKNRVRLVRAIEIARALGSVPYMGQKELYKTLWIGLTLPQETLAQKIHIRLFARIRGIEREIKNLHKKGLSWKRMEELGLEYRYMARYLQGKISQGEMHAQLEIEIRKYAKRQMTWFKRNKEIRWFTPNQKKEIVAITKKFLKMNYAPKLYD</sequence>
<comment type="cofactor">
    <cofactor evidence="1 10">
        <name>Mg(2+)</name>
        <dbReference type="ChEBI" id="CHEBI:18420"/>
    </cofactor>
</comment>
<evidence type="ECO:0000256" key="3">
    <source>
        <dbReference type="ARBA" id="ARBA00005842"/>
    </source>
</evidence>
<accession>A0A1F6C679</accession>
<evidence type="ECO:0000256" key="7">
    <source>
        <dbReference type="ARBA" id="ARBA00022840"/>
    </source>
</evidence>
<evidence type="ECO:0000313" key="14">
    <source>
        <dbReference type="EMBL" id="OGG44630.1"/>
    </source>
</evidence>
<dbReference type="NCBIfam" id="TIGR00174">
    <property type="entry name" value="miaA"/>
    <property type="match status" value="1"/>
</dbReference>
<keyword evidence="6 10" id="KW-0547">Nucleotide-binding</keyword>
<evidence type="ECO:0000256" key="12">
    <source>
        <dbReference type="RuleBase" id="RU003784"/>
    </source>
</evidence>
<dbReference type="EC" id="2.5.1.75" evidence="10"/>
<dbReference type="InterPro" id="IPR039657">
    <property type="entry name" value="Dimethylallyltransferase"/>
</dbReference>
<keyword evidence="7 10" id="KW-0067">ATP-binding</keyword>
<feature type="site" description="Interaction with substrate tRNA" evidence="10">
    <location>
        <position position="113"/>
    </location>
</feature>
<comment type="catalytic activity">
    <reaction evidence="9 10 11">
        <text>adenosine(37) in tRNA + dimethylallyl diphosphate = N(6)-dimethylallyladenosine(37) in tRNA + diphosphate</text>
        <dbReference type="Rhea" id="RHEA:26482"/>
        <dbReference type="Rhea" id="RHEA-COMP:10162"/>
        <dbReference type="Rhea" id="RHEA-COMP:10375"/>
        <dbReference type="ChEBI" id="CHEBI:33019"/>
        <dbReference type="ChEBI" id="CHEBI:57623"/>
        <dbReference type="ChEBI" id="CHEBI:74411"/>
        <dbReference type="ChEBI" id="CHEBI:74415"/>
        <dbReference type="EC" id="2.5.1.75"/>
    </reaction>
</comment>
<comment type="caution">
    <text evidence="10">Lacks conserved residue(s) required for the propagation of feature annotation.</text>
</comment>
<dbReference type="GO" id="GO:0006400">
    <property type="term" value="P:tRNA modification"/>
    <property type="evidence" value="ECO:0007669"/>
    <property type="project" value="TreeGrafter"/>
</dbReference>
<feature type="site" description="Interaction with substrate tRNA" evidence="10">
    <location>
        <position position="136"/>
    </location>
</feature>
<evidence type="ECO:0000256" key="11">
    <source>
        <dbReference type="RuleBase" id="RU003783"/>
    </source>
</evidence>
<evidence type="ECO:0000256" key="8">
    <source>
        <dbReference type="ARBA" id="ARBA00022842"/>
    </source>
</evidence>
<dbReference type="SUPFAM" id="SSF52540">
    <property type="entry name" value="P-loop containing nucleoside triphosphate hydrolases"/>
    <property type="match status" value="1"/>
</dbReference>
<evidence type="ECO:0000256" key="2">
    <source>
        <dbReference type="ARBA" id="ARBA00003213"/>
    </source>
</evidence>
<dbReference type="InterPro" id="IPR027417">
    <property type="entry name" value="P-loop_NTPase"/>
</dbReference>
<protein>
    <recommendedName>
        <fullName evidence="10">tRNA dimethylallyltransferase</fullName>
        <ecNumber evidence="10">2.5.1.75</ecNumber>
    </recommendedName>
    <alternativeName>
        <fullName evidence="10">Dimethylallyl diphosphate:tRNA dimethylallyltransferase</fullName>
        <shortName evidence="10">DMAPP:tRNA dimethylallyltransferase</shortName>
        <shortName evidence="10">DMATase</shortName>
    </alternativeName>
    <alternativeName>
        <fullName evidence="10">Isopentenyl-diphosphate:tRNA isopentenyltransferase</fullName>
        <shortName evidence="10">IPP transferase</shortName>
        <shortName evidence="10">IPPT</shortName>
        <shortName evidence="10">IPTase</shortName>
    </alternativeName>
</protein>
<evidence type="ECO:0000256" key="9">
    <source>
        <dbReference type="ARBA" id="ARBA00049563"/>
    </source>
</evidence>
<evidence type="ECO:0000256" key="1">
    <source>
        <dbReference type="ARBA" id="ARBA00001946"/>
    </source>
</evidence>
<keyword evidence="4 10" id="KW-0808">Transferase</keyword>
<evidence type="ECO:0000256" key="10">
    <source>
        <dbReference type="HAMAP-Rule" id="MF_00185"/>
    </source>
</evidence>
<dbReference type="PANTHER" id="PTHR11088">
    <property type="entry name" value="TRNA DIMETHYLALLYLTRANSFERASE"/>
    <property type="match status" value="1"/>
</dbReference>
<dbReference type="HAMAP" id="MF_00185">
    <property type="entry name" value="IPP_trans"/>
    <property type="match status" value="1"/>
</dbReference>
<feature type="region of interest" description="Interaction with substrate tRNA" evidence="10">
    <location>
        <begin position="47"/>
        <end position="50"/>
    </location>
</feature>
<evidence type="ECO:0000256" key="4">
    <source>
        <dbReference type="ARBA" id="ARBA00022679"/>
    </source>
</evidence>
<evidence type="ECO:0000256" key="5">
    <source>
        <dbReference type="ARBA" id="ARBA00022694"/>
    </source>
</evidence>
<dbReference type="Gene3D" id="3.40.50.300">
    <property type="entry name" value="P-loop containing nucleotide triphosphate hydrolases"/>
    <property type="match status" value="1"/>
</dbReference>
<comment type="subunit">
    <text evidence="10">Monomer.</text>
</comment>
<evidence type="ECO:0000256" key="6">
    <source>
        <dbReference type="ARBA" id="ARBA00022741"/>
    </source>
</evidence>
<dbReference type="EMBL" id="MFKP01000005">
    <property type="protein sequence ID" value="OGG44630.1"/>
    <property type="molecule type" value="Genomic_DNA"/>
</dbReference>
<dbReference type="InterPro" id="IPR018022">
    <property type="entry name" value="IPT"/>
</dbReference>
<organism evidence="14 15">
    <name type="scientific">Candidatus Kaiserbacteria bacterium RIFCSPHIGHO2_01_FULL_48_10</name>
    <dbReference type="NCBI Taxonomy" id="1798476"/>
    <lineage>
        <taxon>Bacteria</taxon>
        <taxon>Candidatus Kaiseribacteriota</taxon>
    </lineage>
</organism>
<reference evidence="14 15" key="1">
    <citation type="journal article" date="2016" name="Nat. Commun.">
        <title>Thousands of microbial genomes shed light on interconnected biogeochemical processes in an aquifer system.</title>
        <authorList>
            <person name="Anantharaman K."/>
            <person name="Brown C.T."/>
            <person name="Hug L.A."/>
            <person name="Sharon I."/>
            <person name="Castelle C.J."/>
            <person name="Probst A.J."/>
            <person name="Thomas B.C."/>
            <person name="Singh A."/>
            <person name="Wilkins M.J."/>
            <person name="Karaoz U."/>
            <person name="Brodie E.L."/>
            <person name="Williams K.H."/>
            <person name="Hubbard S.S."/>
            <person name="Banfield J.F."/>
        </authorList>
    </citation>
    <scope>NUCLEOTIDE SEQUENCE [LARGE SCALE GENOMIC DNA]</scope>
</reference>
<evidence type="ECO:0000256" key="13">
    <source>
        <dbReference type="RuleBase" id="RU003785"/>
    </source>
</evidence>
<feature type="binding site" evidence="10">
    <location>
        <begin position="22"/>
        <end position="29"/>
    </location>
    <ligand>
        <name>ATP</name>
        <dbReference type="ChEBI" id="CHEBI:30616"/>
    </ligand>
</feature>
<dbReference type="GO" id="GO:0052381">
    <property type="term" value="F:tRNA dimethylallyltransferase activity"/>
    <property type="evidence" value="ECO:0007669"/>
    <property type="project" value="UniProtKB-UniRule"/>
</dbReference>
<keyword evidence="5 10" id="KW-0819">tRNA processing</keyword>
<dbReference type="AlphaFoldDB" id="A0A1F6C679"/>
<dbReference type="Gene3D" id="1.10.20.140">
    <property type="match status" value="1"/>
</dbReference>